<gene>
    <name evidence="1" type="ORF">UFOPK4319_01138</name>
</gene>
<name>A0A6J7U9T1_9ZZZZ</name>
<protein>
    <submittedName>
        <fullName evidence="1">Unannotated protein</fullName>
    </submittedName>
</protein>
<reference evidence="1" key="1">
    <citation type="submission" date="2020-05" db="EMBL/GenBank/DDBJ databases">
        <authorList>
            <person name="Chiriac C."/>
            <person name="Salcher M."/>
            <person name="Ghai R."/>
            <person name="Kavagutti S V."/>
        </authorList>
    </citation>
    <scope>NUCLEOTIDE SEQUENCE</scope>
</reference>
<organism evidence="1">
    <name type="scientific">freshwater metagenome</name>
    <dbReference type="NCBI Taxonomy" id="449393"/>
    <lineage>
        <taxon>unclassified sequences</taxon>
        <taxon>metagenomes</taxon>
        <taxon>ecological metagenomes</taxon>
    </lineage>
</organism>
<dbReference type="AlphaFoldDB" id="A0A6J7U9T1"/>
<sequence>MSNFYDNSQPTDSGPTWRLELFQLPSGQIPFATFRDSLDPFETELLDLCILKILAREGNNVCGTNWGKPLGAGLYEFRINRSLTALCKQFGIDDSHELKSGESKLLRVFFTVEGQKIILLLCGYDKGKDPSRRRQHKAIKSARMLLKQHKNRG</sequence>
<proteinExistence type="predicted"/>
<dbReference type="EMBL" id="CAFBQN010000127">
    <property type="protein sequence ID" value="CAB5062723.1"/>
    <property type="molecule type" value="Genomic_DNA"/>
</dbReference>
<accession>A0A6J7U9T1</accession>
<evidence type="ECO:0000313" key="1">
    <source>
        <dbReference type="EMBL" id="CAB5062723.1"/>
    </source>
</evidence>